<protein>
    <recommendedName>
        <fullName evidence="10">B-related factor 1</fullName>
    </recommendedName>
</protein>
<evidence type="ECO:0000313" key="12">
    <source>
        <dbReference type="EMBL" id="KAE8259489.1"/>
    </source>
</evidence>
<dbReference type="GO" id="GO:0070897">
    <property type="term" value="P:transcription preinitiation complex assembly"/>
    <property type="evidence" value="ECO:0007669"/>
    <property type="project" value="InterPro"/>
</dbReference>
<dbReference type="InterPro" id="IPR013150">
    <property type="entry name" value="TFIIB_cyclin"/>
</dbReference>
<proteinExistence type="inferred from homology"/>
<evidence type="ECO:0000256" key="1">
    <source>
        <dbReference type="ARBA" id="ARBA00004123"/>
    </source>
</evidence>
<keyword evidence="3" id="KW-0479">Metal-binding</keyword>
<name>A0A177TQA2_9BASI</name>
<evidence type="ECO:0000256" key="9">
    <source>
        <dbReference type="ARBA" id="ARBA00023242"/>
    </source>
</evidence>
<dbReference type="Pfam" id="PF08271">
    <property type="entry name" value="Zn_Ribbon_TF"/>
    <property type="match status" value="1"/>
</dbReference>
<dbReference type="SUPFAM" id="SSF57783">
    <property type="entry name" value="Zinc beta-ribbon"/>
    <property type="match status" value="1"/>
</dbReference>
<comment type="similarity">
    <text evidence="2">Belongs to the TFIIB family.</text>
</comment>
<evidence type="ECO:0000256" key="8">
    <source>
        <dbReference type="ARBA" id="ARBA00023163"/>
    </source>
</evidence>
<evidence type="ECO:0000256" key="6">
    <source>
        <dbReference type="ARBA" id="ARBA00023015"/>
    </source>
</evidence>
<feature type="compositionally biased region" description="Acidic residues" evidence="11">
    <location>
        <begin position="365"/>
        <end position="379"/>
    </location>
</feature>
<reference evidence="12" key="1">
    <citation type="submission" date="2016-04" db="EMBL/GenBank/DDBJ databases">
        <authorList>
            <person name="Nguyen H.D."/>
            <person name="Samba Siva P."/>
            <person name="Cullis J."/>
            <person name="Levesque C.A."/>
            <person name="Hambleton S."/>
        </authorList>
    </citation>
    <scope>NUCLEOTIDE SEQUENCE</scope>
    <source>
        <strain evidence="12">DAOMC 236416</strain>
    </source>
</reference>
<dbReference type="GO" id="GO:0097550">
    <property type="term" value="C:transcription preinitiation complex"/>
    <property type="evidence" value="ECO:0007669"/>
    <property type="project" value="TreeGrafter"/>
</dbReference>
<dbReference type="Gene3D" id="1.20.5.650">
    <property type="entry name" value="Single helix bin"/>
    <property type="match status" value="1"/>
</dbReference>
<keyword evidence="4" id="KW-0863">Zinc-finger</keyword>
<organism evidence="12 13">
    <name type="scientific">Tilletia indica</name>
    <dbReference type="NCBI Taxonomy" id="43049"/>
    <lineage>
        <taxon>Eukaryota</taxon>
        <taxon>Fungi</taxon>
        <taxon>Dikarya</taxon>
        <taxon>Basidiomycota</taxon>
        <taxon>Ustilaginomycotina</taxon>
        <taxon>Exobasidiomycetes</taxon>
        <taxon>Tilletiales</taxon>
        <taxon>Tilletiaceae</taxon>
        <taxon>Tilletia</taxon>
    </lineage>
</organism>
<dbReference type="SUPFAM" id="SSF47954">
    <property type="entry name" value="Cyclin-like"/>
    <property type="match status" value="2"/>
</dbReference>
<feature type="compositionally biased region" description="Acidic residues" evidence="11">
    <location>
        <begin position="332"/>
        <end position="341"/>
    </location>
</feature>
<dbReference type="EMBL" id="LWDF02000035">
    <property type="protein sequence ID" value="KAE8259489.1"/>
    <property type="molecule type" value="Genomic_DNA"/>
</dbReference>
<feature type="compositionally biased region" description="Acidic residues" evidence="11">
    <location>
        <begin position="537"/>
        <end position="546"/>
    </location>
</feature>
<dbReference type="PRINTS" id="PR00685">
    <property type="entry name" value="TIFACTORIIB"/>
</dbReference>
<dbReference type="FunFam" id="1.10.472.10:FF:000002">
    <property type="entry name" value="Transcription factor IIIB 90 kDa subunit"/>
    <property type="match status" value="1"/>
</dbReference>
<comment type="caution">
    <text evidence="12">The sequence shown here is derived from an EMBL/GenBank/DDBJ whole genome shotgun (WGS) entry which is preliminary data.</text>
</comment>
<dbReference type="GO" id="GO:0000995">
    <property type="term" value="F:RNA polymerase III general transcription initiation factor activity"/>
    <property type="evidence" value="ECO:0007669"/>
    <property type="project" value="TreeGrafter"/>
</dbReference>
<dbReference type="GO" id="GO:0017025">
    <property type="term" value="F:TBP-class protein binding"/>
    <property type="evidence" value="ECO:0007669"/>
    <property type="project" value="InterPro"/>
</dbReference>
<dbReference type="PROSITE" id="PS51134">
    <property type="entry name" value="ZF_TFIIB"/>
    <property type="match status" value="1"/>
</dbReference>
<evidence type="ECO:0000256" key="5">
    <source>
        <dbReference type="ARBA" id="ARBA00022833"/>
    </source>
</evidence>
<feature type="compositionally biased region" description="Basic and acidic residues" evidence="11">
    <location>
        <begin position="384"/>
        <end position="400"/>
    </location>
</feature>
<dbReference type="InterPro" id="IPR013763">
    <property type="entry name" value="Cyclin-like_dom"/>
</dbReference>
<dbReference type="Proteomes" id="UP000077521">
    <property type="component" value="Unassembled WGS sequence"/>
</dbReference>
<keyword evidence="6" id="KW-0805">Transcription regulation</keyword>
<dbReference type="SMART" id="SM00385">
    <property type="entry name" value="CYCLIN"/>
    <property type="match status" value="2"/>
</dbReference>
<dbReference type="PANTHER" id="PTHR11618:SF4">
    <property type="entry name" value="TRANSCRIPTION FACTOR IIIB 90 KDA SUBUNIT"/>
    <property type="match status" value="1"/>
</dbReference>
<evidence type="ECO:0000256" key="2">
    <source>
        <dbReference type="ARBA" id="ARBA00010857"/>
    </source>
</evidence>
<gene>
    <name evidence="12" type="ORF">A4X13_0g995</name>
</gene>
<reference evidence="12" key="2">
    <citation type="journal article" date="2019" name="IMA Fungus">
        <title>Genome sequencing and comparison of five Tilletia species to identify candidate genes for the detection of regulated species infecting wheat.</title>
        <authorList>
            <person name="Nguyen H.D.T."/>
            <person name="Sultana T."/>
            <person name="Kesanakurti P."/>
            <person name="Hambleton S."/>
        </authorList>
    </citation>
    <scope>NUCLEOTIDE SEQUENCE</scope>
    <source>
        <strain evidence="12">DAOMC 236416</strain>
    </source>
</reference>
<dbReference type="GO" id="GO:0005634">
    <property type="term" value="C:nucleus"/>
    <property type="evidence" value="ECO:0007669"/>
    <property type="project" value="UniProtKB-SubCell"/>
</dbReference>
<feature type="compositionally biased region" description="Low complexity" evidence="11">
    <location>
        <begin position="801"/>
        <end position="822"/>
    </location>
</feature>
<keyword evidence="8" id="KW-0804">Transcription</keyword>
<keyword evidence="9" id="KW-0539">Nucleus</keyword>
<keyword evidence="13" id="KW-1185">Reference proteome</keyword>
<feature type="region of interest" description="Disordered" evidence="11">
    <location>
        <begin position="659"/>
        <end position="826"/>
    </location>
</feature>
<keyword evidence="5" id="KW-0862">Zinc</keyword>
<dbReference type="PANTHER" id="PTHR11618">
    <property type="entry name" value="TRANSCRIPTION INITIATION FACTOR IIB-RELATED"/>
    <property type="match status" value="1"/>
</dbReference>
<comment type="subcellular location">
    <subcellularLocation>
        <location evidence="1">Nucleus</location>
    </subcellularLocation>
</comment>
<dbReference type="GO" id="GO:0000126">
    <property type="term" value="C:transcription factor TFIIIB complex"/>
    <property type="evidence" value="ECO:0007669"/>
    <property type="project" value="TreeGrafter"/>
</dbReference>
<sequence length="849" mass="93595">MGRLQCRECQSNNIIHDGDTVACGDCGSVLEQSQIVSEVTFGETSSGAATVQGSYVGADQAGARISGPGGFRGSSAGESRQQTLANALQNIRKMANIWNLSESVILMAHRVFTLAMVGGGEWLREHSDPSNFVLGRKSDITVASCLYLACRYENRPLMLIDFADSIGENVFTLGRSYLKLTRMIHMKPPRGVDGASTIVDPSIYIQRFAIMLDFGDEAPKVTSDALRLIKRFTADWMVQGRRPAGICAAALILAARMNHFRRSIAEVVQVARIADVTLRKRLDEFAKTESSKLSVADFRSLWLENAQDPPAFYEPLEADKSKKKKKRKREPADEEEEDGEEAVVGPGSGRKRKQTRKGKQKANDEAENADDEGDEEDVNEGGADAEKDLNPQDRTDDQPMARDGYPGDTSDLEEPETFEQAQQRQRQAEMEAEFDRLAESDVAELLNRPELRSTAEELETQEAARIARARALPSAAIKEISMDDIDPRLRSLDTNEADAAPQPSSTELAPPPQREADADVGVEPTQGQEKSAAANDDGGEAAAEEDGAQRPSGSQSRRDGEADAISGRADEDDHDSIGSDSSVEDLDPTRIYFPRVRKRSMSAPIMPEDELVGLDEEELDMYIATDAEIKIKERVWVEFNRDYLERELNKQLKIELLEKQGLPAVKREQRKRKPRDSSTPMARTAAEATQKMMQQNKKFSRKLNYDILNSMFDQKPSASGSSKQKGKDRSGSSSSRRQKEAVDEDEDDDDDDDDDADKDDDPIYEIDGIAVDRSGGVADIAAPSSSRRKSKSQARSRSRRSSTGGRSSGAETDGATTDGGDAVDPMAAEYRRMVRGNFQQEEGGYADEW</sequence>
<feature type="compositionally biased region" description="Basic residues" evidence="11">
    <location>
        <begin position="349"/>
        <end position="360"/>
    </location>
</feature>
<evidence type="ECO:0000256" key="3">
    <source>
        <dbReference type="ARBA" id="ARBA00022723"/>
    </source>
</evidence>
<evidence type="ECO:0000256" key="11">
    <source>
        <dbReference type="SAM" id="MobiDB-lite"/>
    </source>
</evidence>
<keyword evidence="7" id="KW-0010">Activator</keyword>
<dbReference type="AlphaFoldDB" id="A0A177TQA2"/>
<feature type="compositionally biased region" description="Basic and acidic residues" evidence="11">
    <location>
        <begin position="568"/>
        <end position="577"/>
    </location>
</feature>
<dbReference type="InterPro" id="IPR013137">
    <property type="entry name" value="Znf_TFIIB"/>
</dbReference>
<dbReference type="GO" id="GO:0008270">
    <property type="term" value="F:zinc ion binding"/>
    <property type="evidence" value="ECO:0007669"/>
    <property type="project" value="UniProtKB-KW"/>
</dbReference>
<evidence type="ECO:0000256" key="7">
    <source>
        <dbReference type="ARBA" id="ARBA00023159"/>
    </source>
</evidence>
<evidence type="ECO:0000313" key="13">
    <source>
        <dbReference type="Proteomes" id="UP000077521"/>
    </source>
</evidence>
<dbReference type="InterPro" id="IPR036915">
    <property type="entry name" value="Cyclin-like_sf"/>
</dbReference>
<dbReference type="InterPro" id="IPR000812">
    <property type="entry name" value="TFIIB"/>
</dbReference>
<dbReference type="Pfam" id="PF07741">
    <property type="entry name" value="BRF1"/>
    <property type="match status" value="1"/>
</dbReference>
<feature type="region of interest" description="Disordered" evidence="11">
    <location>
        <begin position="312"/>
        <end position="598"/>
    </location>
</feature>
<dbReference type="GO" id="GO:0001006">
    <property type="term" value="F:RNA polymerase III type 3 promoter sequence-specific DNA binding"/>
    <property type="evidence" value="ECO:0007669"/>
    <property type="project" value="TreeGrafter"/>
</dbReference>
<dbReference type="Gene3D" id="1.10.472.170">
    <property type="match status" value="1"/>
</dbReference>
<evidence type="ECO:0000256" key="4">
    <source>
        <dbReference type="ARBA" id="ARBA00022771"/>
    </source>
</evidence>
<dbReference type="Pfam" id="PF00382">
    <property type="entry name" value="TFIIB"/>
    <property type="match status" value="2"/>
</dbReference>
<dbReference type="Gene3D" id="1.10.472.10">
    <property type="entry name" value="Cyclin-like"/>
    <property type="match status" value="1"/>
</dbReference>
<feature type="compositionally biased region" description="Basic and acidic residues" evidence="11">
    <location>
        <begin position="426"/>
        <end position="439"/>
    </location>
</feature>
<feature type="compositionally biased region" description="Acidic residues" evidence="11">
    <location>
        <begin position="742"/>
        <end position="764"/>
    </location>
</feature>
<dbReference type="InterPro" id="IPR011665">
    <property type="entry name" value="BRF1_TBP-bd_dom"/>
</dbReference>
<accession>A0A177TQA2</accession>
<feature type="compositionally biased region" description="Basic residues" evidence="11">
    <location>
        <begin position="786"/>
        <end position="800"/>
    </location>
</feature>
<evidence type="ECO:0000256" key="10">
    <source>
        <dbReference type="ARBA" id="ARBA00031009"/>
    </source>
</evidence>